<dbReference type="InterPro" id="IPR006626">
    <property type="entry name" value="PbH1"/>
</dbReference>
<feature type="domain" description="SLH" evidence="2">
    <location>
        <begin position="381"/>
        <end position="440"/>
    </location>
</feature>
<feature type="domain" description="SLH" evidence="2">
    <location>
        <begin position="317"/>
        <end position="380"/>
    </location>
</feature>
<name>A0A7C3PGT1_9CYAN</name>
<dbReference type="PROSITE" id="PS51272">
    <property type="entry name" value="SLH"/>
    <property type="match status" value="5"/>
</dbReference>
<gene>
    <name evidence="3" type="ORF">ENR64_13170</name>
</gene>
<feature type="compositionally biased region" description="Pro residues" evidence="1">
    <location>
        <begin position="289"/>
        <end position="317"/>
    </location>
</feature>
<feature type="domain" description="SLH" evidence="2">
    <location>
        <begin position="513"/>
        <end position="576"/>
    </location>
</feature>
<dbReference type="SMART" id="SM00710">
    <property type="entry name" value="PbH1"/>
    <property type="match status" value="6"/>
</dbReference>
<dbReference type="InterPro" id="IPR011050">
    <property type="entry name" value="Pectin_lyase_fold/virulence"/>
</dbReference>
<organism evidence="3">
    <name type="scientific">Oscillatoriales cyanobacterium SpSt-418</name>
    <dbReference type="NCBI Taxonomy" id="2282169"/>
    <lineage>
        <taxon>Bacteria</taxon>
        <taxon>Bacillati</taxon>
        <taxon>Cyanobacteriota</taxon>
        <taxon>Cyanophyceae</taxon>
        <taxon>Oscillatoriophycideae</taxon>
        <taxon>Oscillatoriales</taxon>
    </lineage>
</organism>
<dbReference type="InterPro" id="IPR011459">
    <property type="entry name" value="DUF1565"/>
</dbReference>
<sequence length="707" mass="75868">MLFYVNPTSGNDSAAGNQAAPFKTITRAIKQAKANDTIQLLPGTYSDATGEVFPISVPAGVTLLGNESNKGAGIQITGSGLYPSPTFANQAVTIQMSNNAQLRGVTVTNPAVRGTAVWVESTNPTIANNTLVNSKREGVFATGNANPVVLNNVVRQNSASGFTIVRNTKGEWRGNVCEQTGYGMAISDNAAPLIADNRILKNRIGMVLNRSCRPVLRTNVVETNTDEGISVTQEAFPDLGQTQDPGGNILRSNGEIDLANDTSAKLISVGNLINPRRVRGIVEFLANEVPPPIPGPPSEPDPTPEPTPPDPQPPTPNPDAGFSDTKGHWAEGFIKGLIEKKVISGYPDGTFKPGDSLTRAQFATMISNAFTLPEKQPATPFSDVPNNFWAKEYIRKANQMGFIAGFPDGTFRPNQFLTRVQAIVALVGGLGLTGGTLDLLGIYRDRAQIPPYGTDKVATATQKRMVVDYPDVQQLEPMREITRAEVSALVYQALVTLNQAPAITSPYIVSPDLPSYLFTDIANHWAADFIQALATMNLIRGFEDGTFRPDLTMTRAQYATLIANAYNPPAKREAIAFVDVPSDFWAKPYIEKAYRGGFISGFPDGTFKPNENVLRLQILLSLASGLGLPAANSNVLNVYDDKDSIVAAGQPAVAATTQQQIVVNYPNVRLLNPNRNATRAEVTAMVYQGLVQAGKAGAINSPYIVKP</sequence>
<dbReference type="Pfam" id="PF07602">
    <property type="entry name" value="DUF1565"/>
    <property type="match status" value="1"/>
</dbReference>
<dbReference type="PANTHER" id="PTHR43308">
    <property type="entry name" value="OUTER MEMBRANE PROTEIN ALPHA-RELATED"/>
    <property type="match status" value="1"/>
</dbReference>
<evidence type="ECO:0000256" key="1">
    <source>
        <dbReference type="SAM" id="MobiDB-lite"/>
    </source>
</evidence>
<dbReference type="SUPFAM" id="SSF51126">
    <property type="entry name" value="Pectin lyase-like"/>
    <property type="match status" value="1"/>
</dbReference>
<dbReference type="PANTHER" id="PTHR43308:SF5">
    <property type="entry name" value="S-LAYER PROTEIN _ PEPTIDOGLYCAN ENDO-BETA-N-ACETYLGLUCOSAMINIDASE"/>
    <property type="match status" value="1"/>
</dbReference>
<accession>A0A7C3PGT1</accession>
<dbReference type="Gene3D" id="2.160.20.10">
    <property type="entry name" value="Single-stranded right-handed beta-helix, Pectin lyase-like"/>
    <property type="match status" value="1"/>
</dbReference>
<dbReference type="InterPro" id="IPR051465">
    <property type="entry name" value="Cell_Envelope_Struct_Comp"/>
</dbReference>
<dbReference type="NCBIfam" id="TIGR03804">
    <property type="entry name" value="para_beta_helix"/>
    <property type="match status" value="1"/>
</dbReference>
<reference evidence="3" key="1">
    <citation type="journal article" date="2020" name="mSystems">
        <title>Genome- and Community-Level Interaction Insights into Carbon Utilization and Element Cycling Functions of Hydrothermarchaeota in Hydrothermal Sediment.</title>
        <authorList>
            <person name="Zhou Z."/>
            <person name="Liu Y."/>
            <person name="Xu W."/>
            <person name="Pan J."/>
            <person name="Luo Z.H."/>
            <person name="Li M."/>
        </authorList>
    </citation>
    <scope>NUCLEOTIDE SEQUENCE [LARGE SCALE GENOMIC DNA]</scope>
    <source>
        <strain evidence="3">SpSt-418</strain>
    </source>
</reference>
<proteinExistence type="predicted"/>
<feature type="domain" description="SLH" evidence="2">
    <location>
        <begin position="637"/>
        <end position="700"/>
    </location>
</feature>
<feature type="region of interest" description="Disordered" evidence="1">
    <location>
        <begin position="289"/>
        <end position="326"/>
    </location>
</feature>
<dbReference type="AlphaFoldDB" id="A0A7C3PGT1"/>
<comment type="caution">
    <text evidence="3">The sequence shown here is derived from an EMBL/GenBank/DDBJ whole genome shotgun (WGS) entry which is preliminary data.</text>
</comment>
<dbReference type="InterPro" id="IPR022441">
    <property type="entry name" value="Para_beta_helix_rpt-2"/>
</dbReference>
<dbReference type="InterPro" id="IPR012334">
    <property type="entry name" value="Pectin_lyas_fold"/>
</dbReference>
<feature type="domain" description="SLH" evidence="2">
    <location>
        <begin position="577"/>
        <end position="636"/>
    </location>
</feature>
<evidence type="ECO:0000259" key="2">
    <source>
        <dbReference type="PROSITE" id="PS51272"/>
    </source>
</evidence>
<evidence type="ECO:0000313" key="3">
    <source>
        <dbReference type="EMBL" id="HFM98678.1"/>
    </source>
</evidence>
<dbReference type="InterPro" id="IPR001119">
    <property type="entry name" value="SLH_dom"/>
</dbReference>
<dbReference type="EMBL" id="DSRU01000193">
    <property type="protein sequence ID" value="HFM98678.1"/>
    <property type="molecule type" value="Genomic_DNA"/>
</dbReference>
<dbReference type="Pfam" id="PF00395">
    <property type="entry name" value="SLH"/>
    <property type="match status" value="4"/>
</dbReference>
<protein>
    <submittedName>
        <fullName evidence="3">DUF1565 domain-containing protein</fullName>
    </submittedName>
</protein>
<dbReference type="Gene3D" id="3.30.1910.20">
    <property type="entry name" value="asparaginyl-tRNA synthetase, N-terminal domain"/>
    <property type="match status" value="1"/>
</dbReference>